<dbReference type="PANTHER" id="PTHR22765">
    <property type="entry name" value="RING FINGER AND PROTEASE ASSOCIATED DOMAIN-CONTAINING"/>
    <property type="match status" value="1"/>
</dbReference>
<keyword evidence="3" id="KW-0472">Membrane</keyword>
<accession>A0A6A6FW38</accession>
<dbReference type="Proteomes" id="UP000799539">
    <property type="component" value="Unassembled WGS sequence"/>
</dbReference>
<evidence type="ECO:0000256" key="3">
    <source>
        <dbReference type="SAM" id="Phobius"/>
    </source>
</evidence>
<keyword evidence="1" id="KW-0863">Zinc-finger</keyword>
<reference evidence="5" key="1">
    <citation type="journal article" date="2020" name="Stud. Mycol.">
        <title>101 Dothideomycetes genomes: a test case for predicting lifestyles and emergence of pathogens.</title>
        <authorList>
            <person name="Haridas S."/>
            <person name="Albert R."/>
            <person name="Binder M."/>
            <person name="Bloem J."/>
            <person name="Labutti K."/>
            <person name="Salamov A."/>
            <person name="Andreopoulos B."/>
            <person name="Baker S."/>
            <person name="Barry K."/>
            <person name="Bills G."/>
            <person name="Bluhm B."/>
            <person name="Cannon C."/>
            <person name="Castanera R."/>
            <person name="Culley D."/>
            <person name="Daum C."/>
            <person name="Ezra D."/>
            <person name="Gonzalez J."/>
            <person name="Henrissat B."/>
            <person name="Kuo A."/>
            <person name="Liang C."/>
            <person name="Lipzen A."/>
            <person name="Lutzoni F."/>
            <person name="Magnuson J."/>
            <person name="Mondo S."/>
            <person name="Nolan M."/>
            <person name="Ohm R."/>
            <person name="Pangilinan J."/>
            <person name="Park H.-J."/>
            <person name="Ramirez L."/>
            <person name="Alfaro M."/>
            <person name="Sun H."/>
            <person name="Tritt A."/>
            <person name="Yoshinaga Y."/>
            <person name="Zwiers L.-H."/>
            <person name="Turgeon B."/>
            <person name="Goodwin S."/>
            <person name="Spatafora J."/>
            <person name="Crous P."/>
            <person name="Grigoriev I."/>
        </authorList>
    </citation>
    <scope>NUCLEOTIDE SEQUENCE</scope>
    <source>
        <strain evidence="5">SCOH1-5</strain>
    </source>
</reference>
<proteinExistence type="predicted"/>
<feature type="region of interest" description="Disordered" evidence="2">
    <location>
        <begin position="287"/>
        <end position="312"/>
    </location>
</feature>
<feature type="region of interest" description="Disordered" evidence="2">
    <location>
        <begin position="334"/>
        <end position="353"/>
    </location>
</feature>
<dbReference type="GO" id="GO:0008270">
    <property type="term" value="F:zinc ion binding"/>
    <property type="evidence" value="ECO:0007669"/>
    <property type="project" value="UniProtKB-KW"/>
</dbReference>
<dbReference type="FunFam" id="3.30.40.10:FF:000539">
    <property type="entry name" value="Ring finger domain protein"/>
    <property type="match status" value="1"/>
</dbReference>
<dbReference type="SMART" id="SM00184">
    <property type="entry name" value="RING"/>
    <property type="match status" value="1"/>
</dbReference>
<dbReference type="AlphaFoldDB" id="A0A6A6FW38"/>
<keyword evidence="6" id="KW-1185">Reference proteome</keyword>
<evidence type="ECO:0000256" key="1">
    <source>
        <dbReference type="PROSITE-ProRule" id="PRU00175"/>
    </source>
</evidence>
<dbReference type="SUPFAM" id="SSF57850">
    <property type="entry name" value="RING/U-box"/>
    <property type="match status" value="1"/>
</dbReference>
<evidence type="ECO:0000259" key="4">
    <source>
        <dbReference type="PROSITE" id="PS50089"/>
    </source>
</evidence>
<dbReference type="GO" id="GO:0061630">
    <property type="term" value="F:ubiquitin protein ligase activity"/>
    <property type="evidence" value="ECO:0007669"/>
    <property type="project" value="TreeGrafter"/>
</dbReference>
<dbReference type="GO" id="GO:0005737">
    <property type="term" value="C:cytoplasm"/>
    <property type="evidence" value="ECO:0007669"/>
    <property type="project" value="TreeGrafter"/>
</dbReference>
<evidence type="ECO:0000313" key="6">
    <source>
        <dbReference type="Proteomes" id="UP000799539"/>
    </source>
</evidence>
<feature type="domain" description="RING-type" evidence="4">
    <location>
        <begin position="236"/>
        <end position="278"/>
    </location>
</feature>
<protein>
    <recommendedName>
        <fullName evidence="4">RING-type domain-containing protein</fullName>
    </recommendedName>
</protein>
<dbReference type="InterPro" id="IPR013083">
    <property type="entry name" value="Znf_RING/FYVE/PHD"/>
</dbReference>
<dbReference type="InterPro" id="IPR001841">
    <property type="entry name" value="Znf_RING"/>
</dbReference>
<dbReference type="PROSITE" id="PS50089">
    <property type="entry name" value="ZF_RING_2"/>
    <property type="match status" value="1"/>
</dbReference>
<dbReference type="Pfam" id="PF13639">
    <property type="entry name" value="zf-RING_2"/>
    <property type="match status" value="1"/>
</dbReference>
<feature type="region of interest" description="Disordered" evidence="2">
    <location>
        <begin position="378"/>
        <end position="410"/>
    </location>
</feature>
<feature type="region of interest" description="Disordered" evidence="2">
    <location>
        <begin position="1"/>
        <end position="23"/>
    </location>
</feature>
<feature type="region of interest" description="Disordered" evidence="2">
    <location>
        <begin position="197"/>
        <end position="217"/>
    </location>
</feature>
<dbReference type="InterPro" id="IPR051826">
    <property type="entry name" value="E3_ubiquitin-ligase_domain"/>
</dbReference>
<evidence type="ECO:0000256" key="2">
    <source>
        <dbReference type="SAM" id="MobiDB-lite"/>
    </source>
</evidence>
<dbReference type="OrthoDB" id="8062037at2759"/>
<feature type="transmembrane region" description="Helical" evidence="3">
    <location>
        <begin position="31"/>
        <end position="56"/>
    </location>
</feature>
<gene>
    <name evidence="5" type="ORF">CERZMDRAFT_104290</name>
</gene>
<keyword evidence="1" id="KW-0862">Zinc</keyword>
<name>A0A6A6FW38_9PEZI</name>
<dbReference type="GO" id="GO:0006511">
    <property type="term" value="P:ubiquitin-dependent protein catabolic process"/>
    <property type="evidence" value="ECO:0007669"/>
    <property type="project" value="TreeGrafter"/>
</dbReference>
<keyword evidence="3" id="KW-1133">Transmembrane helix</keyword>
<dbReference type="Gene3D" id="3.30.40.10">
    <property type="entry name" value="Zinc/RING finger domain, C3HC4 (zinc finger)"/>
    <property type="match status" value="1"/>
</dbReference>
<sequence length="410" mass="44746">MSSTTSSTPSPTPTGNVNNNNNNGGPTSSPLLFFVALGFGVVFTNLWIIVGVKYCFRYNQRNRAARALNENGEPIDLAQMPNPRRRRREKKLMSMEDVNVRFPLIKYKTWRSSREAQGLPAEGGVTAPPSRAASIRDEVGTIETLGKNSIDTARPGTALSIAQKDHENAVVESPIAQATASGEKAAEKVTIEDMEKARKRSVERNNSGVTDLDDDEDDPIATAALPEMLAAPGDTCAICLDTLDDDDDVRGLTCGHAFHGSCVDPWLTSRRACCPLCKADYYVPKPRTEADGSNAAEAHRGRLPQEPAPARQHGMPFGPRMMLFGTPRFFVSDGTRAGQSTSAAAERARRGRDVYQDPTIQAEATPRNWRSRLTAVSMPRFGRRNRQEQDNGTTVQTAVTASDLEAGQRR</sequence>
<keyword evidence="3" id="KW-0812">Transmembrane</keyword>
<evidence type="ECO:0000313" key="5">
    <source>
        <dbReference type="EMBL" id="KAF2217686.1"/>
    </source>
</evidence>
<organism evidence="5 6">
    <name type="scientific">Cercospora zeae-maydis SCOH1-5</name>
    <dbReference type="NCBI Taxonomy" id="717836"/>
    <lineage>
        <taxon>Eukaryota</taxon>
        <taxon>Fungi</taxon>
        <taxon>Dikarya</taxon>
        <taxon>Ascomycota</taxon>
        <taxon>Pezizomycotina</taxon>
        <taxon>Dothideomycetes</taxon>
        <taxon>Dothideomycetidae</taxon>
        <taxon>Mycosphaerellales</taxon>
        <taxon>Mycosphaerellaceae</taxon>
        <taxon>Cercospora</taxon>
    </lineage>
</organism>
<feature type="compositionally biased region" description="Polar residues" evidence="2">
    <location>
        <begin position="390"/>
        <end position="400"/>
    </location>
</feature>
<dbReference type="EMBL" id="ML992662">
    <property type="protein sequence ID" value="KAF2217686.1"/>
    <property type="molecule type" value="Genomic_DNA"/>
</dbReference>
<dbReference type="CDD" id="cd16473">
    <property type="entry name" value="RING-H2_RNF103"/>
    <property type="match status" value="1"/>
</dbReference>
<dbReference type="PANTHER" id="PTHR22765:SF434">
    <property type="entry name" value="GB|AAD18119.1-RELATED"/>
    <property type="match status" value="1"/>
</dbReference>
<keyword evidence="1" id="KW-0479">Metal-binding</keyword>